<sequence>MPFVGLGLHILIALYFAVHAMRHGKQMYWLIILFSFPLLGSIVYFVVEYLPASRMQRTAGKVANAAIGFIDPEREYRAAAEAYDLAPTAQNKLRLAKAALDRGQAADAVGHYRDALKGPFASDPELQFGLASALIAEGSPASAREASQALQNLRATRDDYRKDEVAVLNARALAAEGRTPEAREAFEAALSSYNTVETRARYIAWLAQQGDTAGAQRHWNELQQAARHWNAHARGVNREWMRLAGDAVRG</sequence>
<dbReference type="InterPro" id="IPR011990">
    <property type="entry name" value="TPR-like_helical_dom_sf"/>
</dbReference>
<organism evidence="2 3">
    <name type="scientific">Variovorax boronicumulans</name>
    <dbReference type="NCBI Taxonomy" id="436515"/>
    <lineage>
        <taxon>Bacteria</taxon>
        <taxon>Pseudomonadati</taxon>
        <taxon>Pseudomonadota</taxon>
        <taxon>Betaproteobacteria</taxon>
        <taxon>Burkholderiales</taxon>
        <taxon>Comamonadaceae</taxon>
        <taxon>Variovorax</taxon>
    </lineage>
</organism>
<dbReference type="KEGG" id="vbo:CKY39_19155"/>
<dbReference type="InterPro" id="IPR014562">
    <property type="entry name" value="UCP030959_TPR_rpt-cont"/>
</dbReference>
<reference evidence="2 3" key="1">
    <citation type="submission" date="2017-09" db="EMBL/GenBank/DDBJ databases">
        <title>The diverse metabolic capabilities of V. boronicumulans make it an excellent choice for continued studies on novel biodegradation.</title>
        <authorList>
            <person name="Sun S."/>
        </authorList>
    </citation>
    <scope>NUCLEOTIDE SEQUENCE [LARGE SCALE GENOMIC DNA]</scope>
    <source>
        <strain evidence="2 3">J1</strain>
    </source>
</reference>
<evidence type="ECO:0000313" key="3">
    <source>
        <dbReference type="Proteomes" id="UP000217154"/>
    </source>
</evidence>
<dbReference type="Gene3D" id="1.25.40.10">
    <property type="entry name" value="Tetratricopeptide repeat domain"/>
    <property type="match status" value="1"/>
</dbReference>
<evidence type="ECO:0000256" key="1">
    <source>
        <dbReference type="SAM" id="Phobius"/>
    </source>
</evidence>
<feature type="transmembrane region" description="Helical" evidence="1">
    <location>
        <begin position="30"/>
        <end position="47"/>
    </location>
</feature>
<dbReference type="AlphaFoldDB" id="A0A250DL47"/>
<accession>A0A250DL47</accession>
<keyword evidence="1" id="KW-0812">Transmembrane</keyword>
<dbReference type="EMBL" id="CP023284">
    <property type="protein sequence ID" value="ATA55095.1"/>
    <property type="molecule type" value="Genomic_DNA"/>
</dbReference>
<dbReference type="Proteomes" id="UP000217154">
    <property type="component" value="Chromosome"/>
</dbReference>
<dbReference type="RefSeq" id="WP_095745530.1">
    <property type="nucleotide sequence ID" value="NZ_CP023284.1"/>
</dbReference>
<proteinExistence type="predicted"/>
<name>A0A250DL47_9BURK</name>
<keyword evidence="1" id="KW-0472">Membrane</keyword>
<gene>
    <name evidence="2" type="ORF">CKY39_19155</name>
</gene>
<dbReference type="PIRSF" id="PIRSF030959">
    <property type="entry name" value="UCP030959"/>
    <property type="match status" value="1"/>
</dbReference>
<evidence type="ECO:0008006" key="4">
    <source>
        <dbReference type="Google" id="ProtNLM"/>
    </source>
</evidence>
<protein>
    <recommendedName>
        <fullName evidence="4">Cardiolipin synthase N-terminal domain-containing protein</fullName>
    </recommendedName>
</protein>
<dbReference type="SUPFAM" id="SSF48452">
    <property type="entry name" value="TPR-like"/>
    <property type="match status" value="1"/>
</dbReference>
<evidence type="ECO:0000313" key="2">
    <source>
        <dbReference type="EMBL" id="ATA55095.1"/>
    </source>
</evidence>
<keyword evidence="1" id="KW-1133">Transmembrane helix</keyword>